<evidence type="ECO:0000256" key="2">
    <source>
        <dbReference type="ARBA" id="ARBA00022527"/>
    </source>
</evidence>
<dbReference type="Gene3D" id="1.10.510.10">
    <property type="entry name" value="Transferase(Phosphotransferase) domain 1"/>
    <property type="match status" value="1"/>
</dbReference>
<keyword evidence="10" id="KW-0812">Transmembrane</keyword>
<evidence type="ECO:0000256" key="6">
    <source>
        <dbReference type="ARBA" id="ARBA00022840"/>
    </source>
</evidence>
<dbReference type="Proteomes" id="UP000593564">
    <property type="component" value="Unassembled WGS sequence"/>
</dbReference>
<dbReference type="PROSITE" id="PS50011">
    <property type="entry name" value="PROTEIN_KINASE_DOM"/>
    <property type="match status" value="1"/>
</dbReference>
<protein>
    <recommendedName>
        <fullName evidence="1">non-specific serine/threonine protein kinase</fullName>
        <ecNumber evidence="1">2.7.11.1</ecNumber>
    </recommendedName>
</protein>
<evidence type="ECO:0000313" key="14">
    <source>
        <dbReference type="Proteomes" id="UP000593564"/>
    </source>
</evidence>
<evidence type="ECO:0000256" key="9">
    <source>
        <dbReference type="PROSITE-ProRule" id="PRU00176"/>
    </source>
</evidence>
<keyword evidence="10" id="KW-1133">Transmembrane helix</keyword>
<dbReference type="EMBL" id="JACBKZ010000011">
    <property type="protein sequence ID" value="KAF5939776.1"/>
    <property type="molecule type" value="Genomic_DNA"/>
</dbReference>
<evidence type="ECO:0000256" key="4">
    <source>
        <dbReference type="ARBA" id="ARBA00022741"/>
    </source>
</evidence>
<dbReference type="InterPro" id="IPR000719">
    <property type="entry name" value="Prot_kinase_dom"/>
</dbReference>
<dbReference type="FunFam" id="1.10.510.10:FF:001023">
    <property type="entry name" value="Os07g0541700 protein"/>
    <property type="match status" value="1"/>
</dbReference>
<dbReference type="InterPro" id="IPR012677">
    <property type="entry name" value="Nucleotide-bd_a/b_plait_sf"/>
</dbReference>
<dbReference type="SUPFAM" id="SSF54928">
    <property type="entry name" value="RNA-binding domain, RBD"/>
    <property type="match status" value="1"/>
</dbReference>
<dbReference type="Pfam" id="PF00076">
    <property type="entry name" value="RRM_1"/>
    <property type="match status" value="1"/>
</dbReference>
<feature type="domain" description="RRM" evidence="12">
    <location>
        <begin position="157"/>
        <end position="252"/>
    </location>
</feature>
<dbReference type="Pfam" id="PF00069">
    <property type="entry name" value="Pkinase"/>
    <property type="match status" value="1"/>
</dbReference>
<evidence type="ECO:0000259" key="11">
    <source>
        <dbReference type="PROSITE" id="PS50011"/>
    </source>
</evidence>
<comment type="catalytic activity">
    <reaction evidence="7">
        <text>L-threonyl-[protein] + ATP = O-phospho-L-threonyl-[protein] + ADP + H(+)</text>
        <dbReference type="Rhea" id="RHEA:46608"/>
        <dbReference type="Rhea" id="RHEA-COMP:11060"/>
        <dbReference type="Rhea" id="RHEA-COMP:11605"/>
        <dbReference type="ChEBI" id="CHEBI:15378"/>
        <dbReference type="ChEBI" id="CHEBI:30013"/>
        <dbReference type="ChEBI" id="CHEBI:30616"/>
        <dbReference type="ChEBI" id="CHEBI:61977"/>
        <dbReference type="ChEBI" id="CHEBI:456216"/>
        <dbReference type="EC" id="2.7.11.1"/>
    </reaction>
</comment>
<feature type="domain" description="Protein kinase" evidence="11">
    <location>
        <begin position="192"/>
        <end position="389"/>
    </location>
</feature>
<evidence type="ECO:0000313" key="13">
    <source>
        <dbReference type="EMBL" id="KAF5939776.1"/>
    </source>
</evidence>
<evidence type="ECO:0000256" key="5">
    <source>
        <dbReference type="ARBA" id="ARBA00022777"/>
    </source>
</evidence>
<organism evidence="13 14">
    <name type="scientific">Camellia sinensis</name>
    <name type="common">Tea plant</name>
    <name type="synonym">Thea sinensis</name>
    <dbReference type="NCBI Taxonomy" id="4442"/>
    <lineage>
        <taxon>Eukaryota</taxon>
        <taxon>Viridiplantae</taxon>
        <taxon>Streptophyta</taxon>
        <taxon>Embryophyta</taxon>
        <taxon>Tracheophyta</taxon>
        <taxon>Spermatophyta</taxon>
        <taxon>Magnoliopsida</taxon>
        <taxon>eudicotyledons</taxon>
        <taxon>Gunneridae</taxon>
        <taxon>Pentapetalae</taxon>
        <taxon>asterids</taxon>
        <taxon>Ericales</taxon>
        <taxon>Theaceae</taxon>
        <taxon>Camellia</taxon>
    </lineage>
</organism>
<dbReference type="SUPFAM" id="SSF56112">
    <property type="entry name" value="Protein kinase-like (PK-like)"/>
    <property type="match status" value="1"/>
</dbReference>
<evidence type="ECO:0000259" key="12">
    <source>
        <dbReference type="PROSITE" id="PS50102"/>
    </source>
</evidence>
<comment type="catalytic activity">
    <reaction evidence="8">
        <text>L-seryl-[protein] + ATP = O-phospho-L-seryl-[protein] + ADP + H(+)</text>
        <dbReference type="Rhea" id="RHEA:17989"/>
        <dbReference type="Rhea" id="RHEA-COMP:9863"/>
        <dbReference type="Rhea" id="RHEA-COMP:11604"/>
        <dbReference type="ChEBI" id="CHEBI:15378"/>
        <dbReference type="ChEBI" id="CHEBI:29999"/>
        <dbReference type="ChEBI" id="CHEBI:30616"/>
        <dbReference type="ChEBI" id="CHEBI:83421"/>
        <dbReference type="ChEBI" id="CHEBI:456216"/>
        <dbReference type="EC" id="2.7.11.1"/>
    </reaction>
</comment>
<keyword evidence="4" id="KW-0547">Nucleotide-binding</keyword>
<dbReference type="PROSITE" id="PS50102">
    <property type="entry name" value="RRM"/>
    <property type="match status" value="1"/>
</dbReference>
<comment type="caution">
    <text evidence="13">The sequence shown here is derived from an EMBL/GenBank/DDBJ whole genome shotgun (WGS) entry which is preliminary data.</text>
</comment>
<dbReference type="EC" id="2.7.11.1" evidence="1"/>
<sequence>MVPILLSPFSLYSRFVLGFCWKENSYEMLFFIWKQCSLESVSMAEGGLGMVAAVMIGVFLDRRVLFYILPIFSFVLLYSNLPHKLRDHERRQAITAAGLGCIAALSVERYLASNNLLVEFHQYLKTVGTSSKRICKITSSNADDSHYRICIEPRHCLRYYSVRLKYGRSADSLSQYFGDPARCPFEQDMSYSTTETCLRKENFGQIAEVKLVMDEKVKRSKGYASIQYTSQDDALLALESMDHKVLSPESKQGVKEFLTEIRSSSMAVAWMKIIEFWSTTTLRITALRKHLLFSWRTRTRICVGIARGLAILHEEVRPHIVHRDIKTSNILLDKDLTPKISDFGLPKLIPANMTHVSTRVAGTIALVADGCCLLVCCRSAAAVAAGVLL</sequence>
<dbReference type="InterPro" id="IPR008271">
    <property type="entry name" value="Ser/Thr_kinase_AS"/>
</dbReference>
<dbReference type="GO" id="GO:0005524">
    <property type="term" value="F:ATP binding"/>
    <property type="evidence" value="ECO:0007669"/>
    <property type="project" value="UniProtKB-KW"/>
</dbReference>
<dbReference type="InterPro" id="IPR011009">
    <property type="entry name" value="Kinase-like_dom_sf"/>
</dbReference>
<reference evidence="14" key="1">
    <citation type="journal article" date="2020" name="Nat. Commun.">
        <title>Genome assembly of wild tea tree DASZ reveals pedigree and selection history of tea varieties.</title>
        <authorList>
            <person name="Zhang W."/>
            <person name="Zhang Y."/>
            <person name="Qiu H."/>
            <person name="Guo Y."/>
            <person name="Wan H."/>
            <person name="Zhang X."/>
            <person name="Scossa F."/>
            <person name="Alseekh S."/>
            <person name="Zhang Q."/>
            <person name="Wang P."/>
            <person name="Xu L."/>
            <person name="Schmidt M.H."/>
            <person name="Jia X."/>
            <person name="Li D."/>
            <person name="Zhu A."/>
            <person name="Guo F."/>
            <person name="Chen W."/>
            <person name="Ni D."/>
            <person name="Usadel B."/>
            <person name="Fernie A.R."/>
            <person name="Wen W."/>
        </authorList>
    </citation>
    <scope>NUCLEOTIDE SEQUENCE [LARGE SCALE GENOMIC DNA]</scope>
    <source>
        <strain evidence="14">cv. G240</strain>
    </source>
</reference>
<dbReference type="AlphaFoldDB" id="A0A7J7GK25"/>
<dbReference type="GO" id="GO:0004674">
    <property type="term" value="F:protein serine/threonine kinase activity"/>
    <property type="evidence" value="ECO:0007669"/>
    <property type="project" value="UniProtKB-KW"/>
</dbReference>
<accession>A0A7J7GK25</accession>
<dbReference type="InterPro" id="IPR035979">
    <property type="entry name" value="RBD_domain_sf"/>
</dbReference>
<evidence type="ECO:0000256" key="3">
    <source>
        <dbReference type="ARBA" id="ARBA00022679"/>
    </source>
</evidence>
<dbReference type="GO" id="GO:0003723">
    <property type="term" value="F:RNA binding"/>
    <property type="evidence" value="ECO:0007669"/>
    <property type="project" value="UniProtKB-UniRule"/>
</dbReference>
<gene>
    <name evidence="13" type="ORF">HYC85_024035</name>
</gene>
<dbReference type="Gene3D" id="3.30.70.330">
    <property type="match status" value="1"/>
</dbReference>
<feature type="transmembrane region" description="Helical" evidence="10">
    <location>
        <begin position="64"/>
        <end position="81"/>
    </location>
</feature>
<proteinExistence type="predicted"/>
<keyword evidence="6" id="KW-0067">ATP-binding</keyword>
<keyword evidence="5" id="KW-0418">Kinase</keyword>
<evidence type="ECO:0000256" key="7">
    <source>
        <dbReference type="ARBA" id="ARBA00047899"/>
    </source>
</evidence>
<evidence type="ECO:0000256" key="10">
    <source>
        <dbReference type="SAM" id="Phobius"/>
    </source>
</evidence>
<reference evidence="13 14" key="2">
    <citation type="submission" date="2020-07" db="EMBL/GenBank/DDBJ databases">
        <title>Genome assembly of wild tea tree DASZ reveals pedigree and selection history of tea varieties.</title>
        <authorList>
            <person name="Zhang W."/>
        </authorList>
    </citation>
    <scope>NUCLEOTIDE SEQUENCE [LARGE SCALE GENOMIC DNA]</scope>
    <source>
        <strain evidence="14">cv. G240</strain>
        <tissue evidence="13">Leaf</tissue>
    </source>
</reference>
<evidence type="ECO:0000256" key="1">
    <source>
        <dbReference type="ARBA" id="ARBA00012513"/>
    </source>
</evidence>
<keyword evidence="2" id="KW-0723">Serine/threonine-protein kinase</keyword>
<name>A0A7J7GK25_CAMSI</name>
<keyword evidence="3" id="KW-0808">Transferase</keyword>
<dbReference type="InterPro" id="IPR036188">
    <property type="entry name" value="FAD/NAD-bd_sf"/>
</dbReference>
<keyword evidence="14" id="KW-1185">Reference proteome</keyword>
<dbReference type="InterPro" id="IPR000504">
    <property type="entry name" value="RRM_dom"/>
</dbReference>
<evidence type="ECO:0000256" key="8">
    <source>
        <dbReference type="ARBA" id="ARBA00048679"/>
    </source>
</evidence>
<keyword evidence="9" id="KW-0694">RNA-binding</keyword>
<dbReference type="Gene3D" id="3.50.50.60">
    <property type="entry name" value="FAD/NAD(P)-binding domain"/>
    <property type="match status" value="1"/>
</dbReference>
<dbReference type="PROSITE" id="PS00108">
    <property type="entry name" value="PROTEIN_KINASE_ST"/>
    <property type="match status" value="1"/>
</dbReference>
<dbReference type="PANTHER" id="PTHR47973">
    <property type="entry name" value="CYSTEINE-RICH RECEPTOR-LIKE PROTEIN KINASE 3"/>
    <property type="match status" value="1"/>
</dbReference>
<feature type="transmembrane region" description="Helical" evidence="10">
    <location>
        <begin position="38"/>
        <end position="58"/>
    </location>
</feature>
<keyword evidence="10" id="KW-0472">Membrane</keyword>
<dbReference type="InterPro" id="IPR052059">
    <property type="entry name" value="CR_Ser/Thr_kinase"/>
</dbReference>